<reference evidence="6" key="2">
    <citation type="submission" date="2017-02" db="EMBL/GenBank/DDBJ databases">
        <title>WGS assembly of Sorghum bicolor.</title>
        <authorList>
            <person name="Paterson A."/>
            <person name="Mullet J."/>
            <person name="Bowers J."/>
            <person name="Bruggmann R."/>
            <person name="Dubchak I."/>
            <person name="Grimwood J."/>
            <person name="Gundlach H."/>
            <person name="Haberer G."/>
            <person name="Hellsten U."/>
            <person name="Mitros T."/>
            <person name="Poliakov A."/>
            <person name="Schmutz J."/>
            <person name="Spannagl M."/>
            <person name="Tang H."/>
            <person name="Wang X."/>
            <person name="Wicker T."/>
            <person name="Bharti A."/>
            <person name="Chapman J."/>
            <person name="Feltus F."/>
            <person name="Gowik U."/>
            <person name="Grigoriev I."/>
            <person name="Lyons E."/>
            <person name="Maher C."/>
            <person name="Martis M."/>
            <person name="Narechania A."/>
            <person name="Otillar R."/>
            <person name="Penning B."/>
            <person name="Salamov A."/>
            <person name="Wang Y."/>
            <person name="Zhang L."/>
            <person name="Carpita N."/>
            <person name="Freeling M."/>
            <person name="Gingle A."/>
            <person name="Hash C."/>
            <person name="Keller B."/>
            <person name="Klein P."/>
            <person name="Kresovich S."/>
            <person name="Mccann M."/>
            <person name="Ming R."/>
            <person name="Peterson D."/>
            <person name="Rahman M."/>
            <person name="Ware D."/>
            <person name="Westhoff P."/>
            <person name="Mayer K."/>
            <person name="Messing J."/>
            <person name="Sims D."/>
            <person name="Jenkins J."/>
            <person name="Shu S."/>
            <person name="Rokhsar D."/>
        </authorList>
    </citation>
    <scope>NUCLEOTIDE SEQUENCE</scope>
</reference>
<evidence type="ECO:0000313" key="6">
    <source>
        <dbReference type="EMBL" id="KXG19226.1"/>
    </source>
</evidence>
<dbReference type="Gramene" id="KXG19226">
    <property type="protein sequence ID" value="KXG19226"/>
    <property type="gene ID" value="SORBI_3010G026600"/>
</dbReference>
<protein>
    <recommendedName>
        <fullName evidence="8">TF-B3 domain-containing protein</fullName>
    </recommendedName>
</protein>
<dbReference type="AlphaFoldDB" id="A0A194YHZ5"/>
<keyword evidence="4" id="KW-0804">Transcription</keyword>
<dbReference type="EMBL" id="CM000769">
    <property type="protein sequence ID" value="OQU75765.1"/>
    <property type="molecule type" value="Genomic_DNA"/>
</dbReference>
<sequence>MFVGNPCKLQGTMGDQRTPPKGRVMEAQGSTGFAPVVEPKLWYGDRTRLTPKQEEAALGLSSTCGSGIPAYICTMKKSNIVKRQMAFSRQFSKRYIFARLGTYGCETKVFAGRDLFGSKLNFSMVHGELRLLGGWPLFVKNHRIEAGHVCAFMFEEEEEGDLSLRVHVLGTVPLPII</sequence>
<dbReference type="OrthoDB" id="659719at2759"/>
<dbReference type="PANTHER" id="PTHR31391">
    <property type="entry name" value="B3 DOMAIN-CONTAINING PROTEIN OS11G0197600-RELATED"/>
    <property type="match status" value="1"/>
</dbReference>
<dbReference type="InterPro" id="IPR044837">
    <property type="entry name" value="REM16-like"/>
</dbReference>
<evidence type="ECO:0000256" key="4">
    <source>
        <dbReference type="ARBA" id="ARBA00023163"/>
    </source>
</evidence>
<dbReference type="PANTHER" id="PTHR31391:SF158">
    <property type="entry name" value="TF-B3 DOMAIN-CONTAINING PROTEIN"/>
    <property type="match status" value="1"/>
</dbReference>
<dbReference type="CDD" id="cd10017">
    <property type="entry name" value="B3_DNA"/>
    <property type="match status" value="1"/>
</dbReference>
<dbReference type="ExpressionAtlas" id="A0A194YHZ5">
    <property type="expression patterns" value="baseline and differential"/>
</dbReference>
<evidence type="ECO:0000256" key="2">
    <source>
        <dbReference type="ARBA" id="ARBA00023015"/>
    </source>
</evidence>
<evidence type="ECO:0000256" key="5">
    <source>
        <dbReference type="ARBA" id="ARBA00023242"/>
    </source>
</evidence>
<dbReference type="InterPro" id="IPR003340">
    <property type="entry name" value="B3_DNA-bd"/>
</dbReference>
<keyword evidence="2" id="KW-0805">Transcription regulation</keyword>
<accession>A0A194YHZ5</accession>
<keyword evidence="5" id="KW-0539">Nucleus</keyword>
<dbReference type="Proteomes" id="UP000000768">
    <property type="component" value="Chromosome 10"/>
</dbReference>
<dbReference type="EMBL" id="CM000769">
    <property type="protein sequence ID" value="KXG19226.1"/>
    <property type="molecule type" value="Genomic_DNA"/>
</dbReference>
<evidence type="ECO:0008006" key="8">
    <source>
        <dbReference type="Google" id="ProtNLM"/>
    </source>
</evidence>
<comment type="subcellular location">
    <subcellularLocation>
        <location evidence="1">Nucleus</location>
    </subcellularLocation>
</comment>
<dbReference type="Gene3D" id="2.40.330.10">
    <property type="entry name" value="DNA-binding pseudobarrel domain"/>
    <property type="match status" value="1"/>
</dbReference>
<organism evidence="6 7">
    <name type="scientific">Sorghum bicolor</name>
    <name type="common">Sorghum</name>
    <name type="synonym">Sorghum vulgare</name>
    <dbReference type="NCBI Taxonomy" id="4558"/>
    <lineage>
        <taxon>Eukaryota</taxon>
        <taxon>Viridiplantae</taxon>
        <taxon>Streptophyta</taxon>
        <taxon>Embryophyta</taxon>
        <taxon>Tracheophyta</taxon>
        <taxon>Spermatophyta</taxon>
        <taxon>Magnoliopsida</taxon>
        <taxon>Liliopsida</taxon>
        <taxon>Poales</taxon>
        <taxon>Poaceae</taxon>
        <taxon>PACMAD clade</taxon>
        <taxon>Panicoideae</taxon>
        <taxon>Andropogonodae</taxon>
        <taxon>Andropogoneae</taxon>
        <taxon>Sorghinae</taxon>
        <taxon>Sorghum</taxon>
    </lineage>
</organism>
<name>A0A194YHZ5_SORBI</name>
<dbReference type="InterPro" id="IPR015300">
    <property type="entry name" value="DNA-bd_pseudobarrel_sf"/>
</dbReference>
<dbReference type="SUPFAM" id="SSF101936">
    <property type="entry name" value="DNA-binding pseudobarrel domain"/>
    <property type="match status" value="1"/>
</dbReference>
<gene>
    <name evidence="6" type="ORF">SORBI_3010G026600</name>
</gene>
<evidence type="ECO:0000256" key="3">
    <source>
        <dbReference type="ARBA" id="ARBA00023125"/>
    </source>
</evidence>
<dbReference type="GO" id="GO:0003677">
    <property type="term" value="F:DNA binding"/>
    <property type="evidence" value="ECO:0007669"/>
    <property type="project" value="UniProtKB-KW"/>
</dbReference>
<evidence type="ECO:0000313" key="7">
    <source>
        <dbReference type="Proteomes" id="UP000000768"/>
    </source>
</evidence>
<dbReference type="Gramene" id="OQU75765">
    <property type="protein sequence ID" value="OQU75765"/>
    <property type="gene ID" value="SORBI_3010G026600"/>
</dbReference>
<keyword evidence="3" id="KW-0238">DNA-binding</keyword>
<reference evidence="7" key="3">
    <citation type="journal article" date="2018" name="Plant J.">
        <title>The Sorghum bicolor reference genome: improved assembly, gene annotations, a transcriptome atlas, and signatures of genome organization.</title>
        <authorList>
            <person name="McCormick R.F."/>
            <person name="Truong S.K."/>
            <person name="Sreedasyam A."/>
            <person name="Jenkins J."/>
            <person name="Shu S."/>
            <person name="Sims D."/>
            <person name="Kennedy M."/>
            <person name="Amirebrahimi M."/>
            <person name="Weers B.D."/>
            <person name="McKinley B."/>
            <person name="Mattison A."/>
            <person name="Morishige D.T."/>
            <person name="Grimwood J."/>
            <person name="Schmutz J."/>
            <person name="Mullet J.E."/>
        </authorList>
    </citation>
    <scope>NUCLEOTIDE SEQUENCE [LARGE SCALE GENOMIC DNA]</scope>
    <source>
        <strain evidence="7">cv. BTx623</strain>
    </source>
</reference>
<dbReference type="GO" id="GO:0005634">
    <property type="term" value="C:nucleus"/>
    <property type="evidence" value="ECO:0007669"/>
    <property type="project" value="UniProtKB-SubCell"/>
</dbReference>
<dbReference type="InParanoid" id="A0A194YHZ5"/>
<evidence type="ECO:0000256" key="1">
    <source>
        <dbReference type="ARBA" id="ARBA00004123"/>
    </source>
</evidence>
<reference evidence="6 7" key="1">
    <citation type="journal article" date="2009" name="Nature">
        <title>The Sorghum bicolor genome and the diversification of grasses.</title>
        <authorList>
            <person name="Paterson A.H."/>
            <person name="Bowers J.E."/>
            <person name="Bruggmann R."/>
            <person name="Dubchak I."/>
            <person name="Grimwood J."/>
            <person name="Gundlach H."/>
            <person name="Haberer G."/>
            <person name="Hellsten U."/>
            <person name="Mitros T."/>
            <person name="Poliakov A."/>
            <person name="Schmutz J."/>
            <person name="Spannagl M."/>
            <person name="Tang H."/>
            <person name="Wang X."/>
            <person name="Wicker T."/>
            <person name="Bharti A.K."/>
            <person name="Chapman J."/>
            <person name="Feltus F.A."/>
            <person name="Gowik U."/>
            <person name="Grigoriev I.V."/>
            <person name="Lyons E."/>
            <person name="Maher C.A."/>
            <person name="Martis M."/>
            <person name="Narechania A."/>
            <person name="Otillar R.P."/>
            <person name="Penning B.W."/>
            <person name="Salamov A.A."/>
            <person name="Wang Y."/>
            <person name="Zhang L."/>
            <person name="Carpita N.C."/>
            <person name="Freeling M."/>
            <person name="Gingle A.R."/>
            <person name="Hash C.T."/>
            <person name="Keller B."/>
            <person name="Klein P."/>
            <person name="Kresovich S."/>
            <person name="McCann M.C."/>
            <person name="Ming R."/>
            <person name="Peterson D.G."/>
            <person name="Mehboob-ur-Rahman"/>
            <person name="Ware D."/>
            <person name="Westhoff P."/>
            <person name="Mayer K.F."/>
            <person name="Messing J."/>
            <person name="Rokhsar D.S."/>
        </authorList>
    </citation>
    <scope>NUCLEOTIDE SEQUENCE [LARGE SCALE GENOMIC DNA]</scope>
    <source>
        <strain evidence="7">cv. BTx623</strain>
    </source>
</reference>
<proteinExistence type="predicted"/>
<keyword evidence="7" id="KW-1185">Reference proteome</keyword>